<dbReference type="SUPFAM" id="SSF52540">
    <property type="entry name" value="P-loop containing nucleoside triphosphate hydrolases"/>
    <property type="match status" value="1"/>
</dbReference>
<name>X0YP99_9ZZZZ</name>
<dbReference type="EMBL" id="BARS01047299">
    <property type="protein sequence ID" value="GAG38536.1"/>
    <property type="molecule type" value="Genomic_DNA"/>
</dbReference>
<organism evidence="4">
    <name type="scientific">marine sediment metagenome</name>
    <dbReference type="NCBI Taxonomy" id="412755"/>
    <lineage>
        <taxon>unclassified sequences</taxon>
        <taxon>metagenomes</taxon>
        <taxon>ecological metagenomes</taxon>
    </lineage>
</organism>
<gene>
    <name evidence="4" type="ORF">S01H1_71066</name>
</gene>
<protein>
    <recommendedName>
        <fullName evidence="3">Bacterial type II secretion system protein E domain-containing protein</fullName>
    </recommendedName>
</protein>
<dbReference type="PANTHER" id="PTHR30258">
    <property type="entry name" value="TYPE II SECRETION SYSTEM PROTEIN GSPE-RELATED"/>
    <property type="match status" value="1"/>
</dbReference>
<dbReference type="InterPro" id="IPR027417">
    <property type="entry name" value="P-loop_NTPase"/>
</dbReference>
<dbReference type="GO" id="GO:0016887">
    <property type="term" value="F:ATP hydrolysis activity"/>
    <property type="evidence" value="ECO:0007669"/>
    <property type="project" value="TreeGrafter"/>
</dbReference>
<feature type="domain" description="Bacterial type II secretion system protein E" evidence="3">
    <location>
        <begin position="1"/>
        <end position="181"/>
    </location>
</feature>
<evidence type="ECO:0000256" key="1">
    <source>
        <dbReference type="ARBA" id="ARBA00022741"/>
    </source>
</evidence>
<reference evidence="4" key="1">
    <citation type="journal article" date="2014" name="Front. Microbiol.">
        <title>High frequency of phylogenetically diverse reductive dehalogenase-homologous genes in deep subseafloor sedimentary metagenomes.</title>
        <authorList>
            <person name="Kawai M."/>
            <person name="Futagami T."/>
            <person name="Toyoda A."/>
            <person name="Takaki Y."/>
            <person name="Nishi S."/>
            <person name="Hori S."/>
            <person name="Arai W."/>
            <person name="Tsubouchi T."/>
            <person name="Morono Y."/>
            <person name="Uchiyama I."/>
            <person name="Ito T."/>
            <person name="Fujiyama A."/>
            <person name="Inagaki F."/>
            <person name="Takami H."/>
        </authorList>
    </citation>
    <scope>NUCLEOTIDE SEQUENCE</scope>
    <source>
        <strain evidence="4">Expedition CK06-06</strain>
    </source>
</reference>
<evidence type="ECO:0000256" key="2">
    <source>
        <dbReference type="ARBA" id="ARBA00022840"/>
    </source>
</evidence>
<proteinExistence type="predicted"/>
<dbReference type="PANTHER" id="PTHR30258:SF2">
    <property type="entry name" value="COMG OPERON PROTEIN 1"/>
    <property type="match status" value="1"/>
</dbReference>
<dbReference type="InterPro" id="IPR001482">
    <property type="entry name" value="T2SS/T4SS_dom"/>
</dbReference>
<feature type="non-terminal residue" evidence="4">
    <location>
        <position position="1"/>
    </location>
</feature>
<keyword evidence="1" id="KW-0547">Nucleotide-binding</keyword>
<keyword evidence="2" id="KW-0067">ATP-binding</keyword>
<dbReference type="GO" id="GO:0005886">
    <property type="term" value="C:plasma membrane"/>
    <property type="evidence" value="ECO:0007669"/>
    <property type="project" value="TreeGrafter"/>
</dbReference>
<accession>X0YP99</accession>
<evidence type="ECO:0000313" key="4">
    <source>
        <dbReference type="EMBL" id="GAG38536.1"/>
    </source>
</evidence>
<dbReference type="Gene3D" id="3.40.50.300">
    <property type="entry name" value="P-loop containing nucleotide triphosphate hydrolases"/>
    <property type="match status" value="1"/>
</dbReference>
<sequence>VGEIRDSETANMAANAAMTGHLVLTTIHTNDAPSSFVRFLEMKVEDFVISSTINLVIAQRLVRRVCTHCSTQEKLNPIIIEKIKERKDIMKVLKKRKKGALKNLTFLKGKGCKECFQTGFLGRIGIFELLTPSKEIHDLVLKHESASHIRKAAEKKGFKDMIEDGIDKIFEGKTTFEEVLRTTKKET</sequence>
<comment type="caution">
    <text evidence="4">The sequence shown here is derived from an EMBL/GenBank/DDBJ whole genome shotgun (WGS) entry which is preliminary data.</text>
</comment>
<dbReference type="Pfam" id="PF00437">
    <property type="entry name" value="T2SSE"/>
    <property type="match status" value="1"/>
</dbReference>
<dbReference type="GO" id="GO:0005524">
    <property type="term" value="F:ATP binding"/>
    <property type="evidence" value="ECO:0007669"/>
    <property type="project" value="UniProtKB-KW"/>
</dbReference>
<evidence type="ECO:0000259" key="3">
    <source>
        <dbReference type="Pfam" id="PF00437"/>
    </source>
</evidence>
<dbReference type="AlphaFoldDB" id="X0YP99"/>